<comment type="pathway">
    <text evidence="5">Amino-acid biosynthesis; D-alanine biosynthesis; D-alanine from L-alanine: step 1/1.</text>
</comment>
<evidence type="ECO:0000256" key="1">
    <source>
        <dbReference type="ARBA" id="ARBA00000316"/>
    </source>
</evidence>
<evidence type="ECO:0000256" key="4">
    <source>
        <dbReference type="ARBA" id="ARBA00023235"/>
    </source>
</evidence>
<gene>
    <name evidence="9" type="ORF">DFO77_10897</name>
</gene>
<dbReference type="Gene3D" id="3.20.20.10">
    <property type="entry name" value="Alanine racemase"/>
    <property type="match status" value="1"/>
</dbReference>
<dbReference type="SUPFAM" id="SSF63418">
    <property type="entry name" value="MurE/MurF N-terminal domain"/>
    <property type="match status" value="1"/>
</dbReference>
<accession>A0A2T0XDF7</accession>
<keyword evidence="10" id="KW-1185">Reference proteome</keyword>
<dbReference type="NCBIfam" id="NF008897">
    <property type="entry name" value="PRK11930.1"/>
    <property type="match status" value="1"/>
</dbReference>
<dbReference type="GO" id="GO:0005524">
    <property type="term" value="F:ATP binding"/>
    <property type="evidence" value="ECO:0007669"/>
    <property type="project" value="InterPro"/>
</dbReference>
<comment type="caution">
    <text evidence="9">The sequence shown here is derived from an EMBL/GenBank/DDBJ whole genome shotgun (WGS) entry which is preliminary data.</text>
</comment>
<dbReference type="Pfam" id="PF01168">
    <property type="entry name" value="Ala_racemase_N"/>
    <property type="match status" value="1"/>
</dbReference>
<dbReference type="PRINTS" id="PR00992">
    <property type="entry name" value="ALARACEMASE"/>
</dbReference>
<dbReference type="RefSeq" id="WP_106153810.1">
    <property type="nucleotide sequence ID" value="NZ_PVTS01000013.1"/>
</dbReference>
<dbReference type="SUPFAM" id="SSF51419">
    <property type="entry name" value="PLP-binding barrel"/>
    <property type="match status" value="1"/>
</dbReference>
<dbReference type="GO" id="GO:0005829">
    <property type="term" value="C:cytosol"/>
    <property type="evidence" value="ECO:0007669"/>
    <property type="project" value="TreeGrafter"/>
</dbReference>
<dbReference type="InterPro" id="IPR036615">
    <property type="entry name" value="Mur_ligase_C_dom_sf"/>
</dbReference>
<keyword evidence="3 5" id="KW-0663">Pyridoxal phosphate</keyword>
<dbReference type="Gene3D" id="2.40.37.10">
    <property type="entry name" value="Lyase, Ornithine Decarboxylase, Chain A, domain 1"/>
    <property type="match status" value="1"/>
</dbReference>
<dbReference type="InterPro" id="IPR036565">
    <property type="entry name" value="Mur-like_cat_sf"/>
</dbReference>
<dbReference type="UniPathway" id="UPA00042">
    <property type="reaction ID" value="UER00497"/>
</dbReference>
<dbReference type="Pfam" id="PF01225">
    <property type="entry name" value="Mur_ligase"/>
    <property type="match status" value="1"/>
</dbReference>
<protein>
    <recommendedName>
        <fullName evidence="5">Alanine racemase</fullName>
        <ecNumber evidence="5">5.1.1.1</ecNumber>
    </recommendedName>
</protein>
<dbReference type="GO" id="GO:0008784">
    <property type="term" value="F:alanine racemase activity"/>
    <property type="evidence" value="ECO:0007669"/>
    <property type="project" value="UniProtKB-UniRule"/>
</dbReference>
<comment type="function">
    <text evidence="5">Catalyzes the interconversion of L-alanine and D-alanine. May also act on other amino acids.</text>
</comment>
<dbReference type="Gene3D" id="3.40.1390.10">
    <property type="entry name" value="MurE/MurF, N-terminal domain"/>
    <property type="match status" value="1"/>
</dbReference>
<dbReference type="Gene3D" id="3.40.1190.10">
    <property type="entry name" value="Mur-like, catalytic domain"/>
    <property type="match status" value="1"/>
</dbReference>
<dbReference type="Gene3D" id="3.90.190.20">
    <property type="entry name" value="Mur ligase, C-terminal domain"/>
    <property type="match status" value="1"/>
</dbReference>
<evidence type="ECO:0000256" key="6">
    <source>
        <dbReference type="PIRSR" id="PIRSR600821-50"/>
    </source>
</evidence>
<dbReference type="SUPFAM" id="SSF53623">
    <property type="entry name" value="MurD-like peptide ligases, catalytic domain"/>
    <property type="match status" value="1"/>
</dbReference>
<sequence length="821" mass="92681">MITYSPEQIAEACEGHLVKNNDSVVARLLIDSRSVYDAAESLFIALSGNKHDGHQFLHQLVRKGVRNFVVRKGRIPADVAEEANWIEVNNPVRALQQIGAWHRSRFQIPVLGITGSNGKTIVKEWITQMMGSDVFIARSPRSYNSQIGVPFSVWHLNETSELGIFEAGISMPGEMRLLQEIIRPTIGLFTTLGQAHQENFSSLEEKLEEKMVLFKEVDTILYDCDQALVDERMGTMFPEKELLTWGRAEKATLQLLSEDEVNDCKHLMLRWGVDTFEVVIPYTDQVSVENTLPVVLFMLYQGYSPEQIIEKIGGLVPVAMRMEQKVGINNNLVINDTYNADFTSLEVALDFLVQQSRKKGVKRTVILSDLLQTGIPDYDLYPLVATLINEKQIDRLVGVGPAMVRYASHFHLPSSFYETTEEMLEALSTFHFRGEAILVKGSRKYSFERIVSRLELQRHATVMEINLDAMVHNLNRYRRSLGPDTRLLAMVKAFSYGSGSYEIAAALQYQNVDYLGVAFADEGVELRRAGIATPIIVMNPEEKSFLQMLDYNLEPEIYGFNVLEAFDAVARAEASAVIPVHIKVDTGMNRMGFLEHEIDELADRLRRMPSLRVKSVFSHLAGSDDQAHDAFTFQQIKKFKTICDRLKKELDTEFMMHILNSAGIERFPEARFDMARLGIGLYGFGPGKIEDLRNVVTLKSYISHIKPVPGFETIGYGRVGMVKRDSRIGVVPVGYADGLNRHLSNGVGKMMVNGRLAPIVGNICMDMCMIDLTDIQAEEGDEVIVFGDDYPLTNLARQLETIPYEILTSISRRVTRVYYKE</sequence>
<dbReference type="NCBIfam" id="TIGR00492">
    <property type="entry name" value="alr"/>
    <property type="match status" value="1"/>
</dbReference>
<dbReference type="OrthoDB" id="9801978at2"/>
<dbReference type="InterPro" id="IPR009006">
    <property type="entry name" value="Ala_racemase/Decarboxylase_C"/>
</dbReference>
<keyword evidence="4 5" id="KW-0413">Isomerase</keyword>
<dbReference type="FunFam" id="3.20.20.10:FF:000002">
    <property type="entry name" value="Alanine racemase"/>
    <property type="match status" value="1"/>
</dbReference>
<dbReference type="GO" id="GO:0030170">
    <property type="term" value="F:pyridoxal phosphate binding"/>
    <property type="evidence" value="ECO:0007669"/>
    <property type="project" value="UniProtKB-UniRule"/>
</dbReference>
<proteinExistence type="inferred from homology"/>
<evidence type="ECO:0000313" key="10">
    <source>
        <dbReference type="Proteomes" id="UP000252733"/>
    </source>
</evidence>
<dbReference type="PANTHER" id="PTHR30511">
    <property type="entry name" value="ALANINE RACEMASE"/>
    <property type="match status" value="1"/>
</dbReference>
<dbReference type="AlphaFoldDB" id="A0A2T0XDF7"/>
<keyword evidence="9" id="KW-0436">Ligase</keyword>
<dbReference type="Proteomes" id="UP000252733">
    <property type="component" value="Unassembled WGS sequence"/>
</dbReference>
<dbReference type="SMART" id="SM01005">
    <property type="entry name" value="Ala_racemase_C"/>
    <property type="match status" value="1"/>
</dbReference>
<dbReference type="EMBL" id="QPIZ01000008">
    <property type="protein sequence ID" value="RCW36655.1"/>
    <property type="molecule type" value="Genomic_DNA"/>
</dbReference>
<dbReference type="GO" id="GO:0030632">
    <property type="term" value="P:D-alanine biosynthetic process"/>
    <property type="evidence" value="ECO:0007669"/>
    <property type="project" value="UniProtKB-UniRule"/>
</dbReference>
<feature type="domain" description="Alanine racemase C-terminal" evidence="8">
    <location>
        <begin position="695"/>
        <end position="819"/>
    </location>
</feature>
<dbReference type="SUPFAM" id="SSF50621">
    <property type="entry name" value="Alanine racemase C-terminal domain-like"/>
    <property type="match status" value="1"/>
</dbReference>
<evidence type="ECO:0000256" key="3">
    <source>
        <dbReference type="ARBA" id="ARBA00022898"/>
    </source>
</evidence>
<dbReference type="InterPro" id="IPR011079">
    <property type="entry name" value="Ala_racemase_C"/>
</dbReference>
<feature type="binding site" evidence="5 7">
    <location>
        <position position="765"/>
    </location>
    <ligand>
        <name>substrate</name>
    </ligand>
</feature>
<dbReference type="SUPFAM" id="SSF53244">
    <property type="entry name" value="MurD-like peptide ligases, peptide-binding domain"/>
    <property type="match status" value="1"/>
</dbReference>
<dbReference type="CDD" id="cd00430">
    <property type="entry name" value="PLPDE_III_AR"/>
    <property type="match status" value="1"/>
</dbReference>
<feature type="active site" description="Proton acceptor; specific for D-alanine" evidence="5">
    <location>
        <position position="492"/>
    </location>
</feature>
<evidence type="ECO:0000256" key="2">
    <source>
        <dbReference type="ARBA" id="ARBA00001933"/>
    </source>
</evidence>
<reference evidence="9 10" key="1">
    <citation type="submission" date="2018-07" db="EMBL/GenBank/DDBJ databases">
        <title>Freshwater and sediment microbial communities from various areas in North America, analyzing microbe dynamics in response to fracking.</title>
        <authorList>
            <person name="Lamendella R."/>
        </authorList>
    </citation>
    <scope>NUCLEOTIDE SEQUENCE [LARGE SCALE GENOMIC DNA]</scope>
    <source>
        <strain evidence="9 10">160A</strain>
    </source>
</reference>
<evidence type="ECO:0000259" key="8">
    <source>
        <dbReference type="SMART" id="SM01005"/>
    </source>
</evidence>
<name>A0A2T0XDF7_9BACT</name>
<dbReference type="GO" id="GO:0016881">
    <property type="term" value="F:acid-amino acid ligase activity"/>
    <property type="evidence" value="ECO:0007669"/>
    <property type="project" value="InterPro"/>
</dbReference>
<dbReference type="PANTHER" id="PTHR30511:SF0">
    <property type="entry name" value="ALANINE RACEMASE, CATABOLIC-RELATED"/>
    <property type="match status" value="1"/>
</dbReference>
<evidence type="ECO:0000256" key="7">
    <source>
        <dbReference type="PIRSR" id="PIRSR600821-52"/>
    </source>
</evidence>
<evidence type="ECO:0000256" key="5">
    <source>
        <dbReference type="HAMAP-Rule" id="MF_01201"/>
    </source>
</evidence>
<feature type="binding site" evidence="5 7">
    <location>
        <position position="590"/>
    </location>
    <ligand>
        <name>substrate</name>
    </ligand>
</feature>
<dbReference type="STRING" id="1168289.GCA_000259075_02912"/>
<dbReference type="InterPro" id="IPR000713">
    <property type="entry name" value="Mur_ligase_N"/>
</dbReference>
<dbReference type="Pfam" id="PF08245">
    <property type="entry name" value="Mur_ligase_M"/>
    <property type="match status" value="1"/>
</dbReference>
<evidence type="ECO:0000313" key="9">
    <source>
        <dbReference type="EMBL" id="RCW36655.1"/>
    </source>
</evidence>
<comment type="similarity">
    <text evidence="5">Belongs to the alanine racemase family.</text>
</comment>
<comment type="catalytic activity">
    <reaction evidence="1 5">
        <text>L-alanine = D-alanine</text>
        <dbReference type="Rhea" id="RHEA:20249"/>
        <dbReference type="ChEBI" id="CHEBI:57416"/>
        <dbReference type="ChEBI" id="CHEBI:57972"/>
        <dbReference type="EC" id="5.1.1.1"/>
    </reaction>
</comment>
<feature type="modified residue" description="N6-(pyridoxal phosphate)lysine" evidence="5 6">
    <location>
        <position position="492"/>
    </location>
</feature>
<comment type="cofactor">
    <cofactor evidence="2 5 6">
        <name>pyridoxal 5'-phosphate</name>
        <dbReference type="ChEBI" id="CHEBI:597326"/>
    </cofactor>
</comment>
<dbReference type="InterPro" id="IPR001608">
    <property type="entry name" value="Ala_racemase_N"/>
</dbReference>
<dbReference type="InterPro" id="IPR035911">
    <property type="entry name" value="MurE/MurF_N"/>
</dbReference>
<dbReference type="InterPro" id="IPR013221">
    <property type="entry name" value="Mur_ligase_cen"/>
</dbReference>
<dbReference type="InterPro" id="IPR029066">
    <property type="entry name" value="PLP-binding_barrel"/>
</dbReference>
<dbReference type="InterPro" id="IPR000821">
    <property type="entry name" value="Ala_racemase"/>
</dbReference>
<organism evidence="9 10">
    <name type="scientific">Marinilabilia salmonicolor</name>
    <dbReference type="NCBI Taxonomy" id="989"/>
    <lineage>
        <taxon>Bacteria</taxon>
        <taxon>Pseudomonadati</taxon>
        <taxon>Bacteroidota</taxon>
        <taxon>Bacteroidia</taxon>
        <taxon>Marinilabiliales</taxon>
        <taxon>Marinilabiliaceae</taxon>
        <taxon>Marinilabilia</taxon>
    </lineage>
</organism>
<dbReference type="HAMAP" id="MF_01201">
    <property type="entry name" value="Ala_racemase"/>
    <property type="match status" value="1"/>
</dbReference>
<dbReference type="Pfam" id="PF00842">
    <property type="entry name" value="Ala_racemase_C"/>
    <property type="match status" value="1"/>
</dbReference>
<dbReference type="EC" id="5.1.1.1" evidence="5"/>
<feature type="active site" description="Proton acceptor; specific for L-alanine" evidence="5">
    <location>
        <position position="716"/>
    </location>
</feature>